<dbReference type="EMBL" id="SLWV01000005">
    <property type="protein sequence ID" value="TCO77912.1"/>
    <property type="molecule type" value="Genomic_DNA"/>
</dbReference>
<evidence type="ECO:0000256" key="7">
    <source>
        <dbReference type="SAM" id="Phobius"/>
    </source>
</evidence>
<evidence type="ECO:0000256" key="5">
    <source>
        <dbReference type="ARBA" id="ARBA00023136"/>
    </source>
</evidence>
<keyword evidence="4 7" id="KW-1133">Transmembrane helix</keyword>
<keyword evidence="5 7" id="KW-0472">Membrane</keyword>
<gene>
    <name evidence="9" type="ORF">EV214_1058</name>
</gene>
<evidence type="ECO:0000256" key="1">
    <source>
        <dbReference type="ARBA" id="ARBA00004651"/>
    </source>
</evidence>
<feature type="transmembrane region" description="Helical" evidence="7">
    <location>
        <begin position="274"/>
        <end position="296"/>
    </location>
</feature>
<keyword evidence="10" id="KW-1185">Reference proteome</keyword>
<feature type="transmembrane region" description="Helical" evidence="7">
    <location>
        <begin position="440"/>
        <end position="460"/>
    </location>
</feature>
<protein>
    <submittedName>
        <fullName evidence="9">Putative ABC transport system permease protein</fullName>
    </submittedName>
</protein>
<evidence type="ECO:0000256" key="6">
    <source>
        <dbReference type="ARBA" id="ARBA00038076"/>
    </source>
</evidence>
<dbReference type="AlphaFoldDB" id="A0A4R2KXV5"/>
<dbReference type="PANTHER" id="PTHR30572">
    <property type="entry name" value="MEMBRANE COMPONENT OF TRANSPORTER-RELATED"/>
    <property type="match status" value="1"/>
</dbReference>
<feature type="transmembrane region" description="Helical" evidence="7">
    <location>
        <begin position="367"/>
        <end position="387"/>
    </location>
</feature>
<dbReference type="Proteomes" id="UP000294919">
    <property type="component" value="Unassembled WGS sequence"/>
</dbReference>
<comment type="similarity">
    <text evidence="6">Belongs to the ABC-4 integral membrane protein family.</text>
</comment>
<organism evidence="9 10">
    <name type="scientific">Marinisporobacter balticus</name>
    <dbReference type="NCBI Taxonomy" id="2018667"/>
    <lineage>
        <taxon>Bacteria</taxon>
        <taxon>Bacillati</taxon>
        <taxon>Bacillota</taxon>
        <taxon>Clostridia</taxon>
        <taxon>Peptostreptococcales</taxon>
        <taxon>Thermotaleaceae</taxon>
        <taxon>Marinisporobacter</taxon>
    </lineage>
</organism>
<feature type="domain" description="ABC3 transporter permease C-terminal" evidence="8">
    <location>
        <begin position="279"/>
        <end position="393"/>
    </location>
</feature>
<proteinExistence type="inferred from homology"/>
<name>A0A4R2KXV5_9FIRM</name>
<keyword evidence="2" id="KW-1003">Cell membrane</keyword>
<comment type="caution">
    <text evidence="9">The sequence shown here is derived from an EMBL/GenBank/DDBJ whole genome shotgun (WGS) entry which is preliminary data.</text>
</comment>
<feature type="transmembrane region" description="Helical" evidence="7">
    <location>
        <begin position="27"/>
        <end position="51"/>
    </location>
</feature>
<dbReference type="InterPro" id="IPR050250">
    <property type="entry name" value="Macrolide_Exporter_MacB"/>
</dbReference>
<accession>A0A4R2KXV5</accession>
<dbReference type="GO" id="GO:0022857">
    <property type="term" value="F:transmembrane transporter activity"/>
    <property type="evidence" value="ECO:0007669"/>
    <property type="project" value="TreeGrafter"/>
</dbReference>
<dbReference type="PANTHER" id="PTHR30572:SF4">
    <property type="entry name" value="ABC TRANSPORTER PERMEASE YTRF"/>
    <property type="match status" value="1"/>
</dbReference>
<evidence type="ECO:0000256" key="2">
    <source>
        <dbReference type="ARBA" id="ARBA00022475"/>
    </source>
</evidence>
<feature type="transmembrane region" description="Helical" evidence="7">
    <location>
        <begin position="328"/>
        <end position="355"/>
    </location>
</feature>
<sequence length="822" mass="93512">MRFANNNKAIINKLTRKSIQSNKLRNLFAIVAISLTTLLFTSLFTIGMGMIESMEQQTMRQVGGYAHGGFKYLTKEDFNKIKDHPLIKEYGYSIMLNMAENKEFLKHHTEIRYATDQQAKMFFSDPTTGKMPQNENEIATDTKVLDLLGIPHKIGEKLTIEYTIGKEKFSKKFVLSGFCGHDKSSPASMIFVSHKFIDKNLTDVTIDPANQKYIGTGLIFLDIMFENSKNIEKNLEKILIDCGYSSDENAQNYIPIGVNWAYLSTNFDMDLPTIISVSSAILLIIFTGYLIIYNIFQISVMKDIHFYGLLKTIGTTPKQIKKLVKKQALLLSIIGIPLGLVIGYLLGNVLLPIIMHTSTIETTYISSSPIIFIGATIFSVITVFISCRKPGKMASKVSSVEATRYVDVTTIHKKKKQSLKGGKIHNMAFCNLLRSKKKTIVVVISMSLSIILLNSVFTLTKGFDMDKFLSTFVITDFTAGNANYFNMNQFRSEDDIPSEKMIQHIDALDGIENKGRIYYNTKYTFVTEKITGIQLYGLEDFPLSQLNIFEGEIDLEKFKTGNYIIEGVYSDNNRNIKYETSKYNIGDKVNISFENNTTKEYVVMAKAELIHNMSVRYYIGGACTLYLPSNEFIKQIKDPLIMSYVFNVKDTYINKTEKFLKDYTNNIEPQMDYESKQKYVDDFKNFQNMFLLVGGVLSFIIGFIGVLNFINAILTSIISRRREFAMLQSIGMTNKQLNKMLIFEGVFYALTTLILSIFFGSIVSFTIVQPMASSIWFYKYKFIISPILIVSPILILISIFVPLCANMSINKQTIVERLREIE</sequence>
<comment type="subcellular location">
    <subcellularLocation>
        <location evidence="1">Cell membrane</location>
        <topology evidence="1">Multi-pass membrane protein</topology>
    </subcellularLocation>
</comment>
<dbReference type="Pfam" id="PF02687">
    <property type="entry name" value="FtsX"/>
    <property type="match status" value="2"/>
</dbReference>
<feature type="transmembrane region" description="Helical" evidence="7">
    <location>
        <begin position="783"/>
        <end position="809"/>
    </location>
</feature>
<feature type="domain" description="ABC3 transporter permease C-terminal" evidence="8">
    <location>
        <begin position="696"/>
        <end position="812"/>
    </location>
</feature>
<evidence type="ECO:0000259" key="8">
    <source>
        <dbReference type="Pfam" id="PF02687"/>
    </source>
</evidence>
<evidence type="ECO:0000313" key="10">
    <source>
        <dbReference type="Proteomes" id="UP000294919"/>
    </source>
</evidence>
<dbReference type="OrthoDB" id="1694171at2"/>
<evidence type="ECO:0000256" key="3">
    <source>
        <dbReference type="ARBA" id="ARBA00022692"/>
    </source>
</evidence>
<evidence type="ECO:0000313" key="9">
    <source>
        <dbReference type="EMBL" id="TCO77912.1"/>
    </source>
</evidence>
<feature type="transmembrane region" description="Helical" evidence="7">
    <location>
        <begin position="689"/>
        <end position="719"/>
    </location>
</feature>
<dbReference type="RefSeq" id="WP_132243489.1">
    <property type="nucleotide sequence ID" value="NZ_SLWV01000005.1"/>
</dbReference>
<dbReference type="InterPro" id="IPR003838">
    <property type="entry name" value="ABC3_permease_C"/>
</dbReference>
<reference evidence="9 10" key="1">
    <citation type="submission" date="2019-03" db="EMBL/GenBank/DDBJ databases">
        <title>Genomic Encyclopedia of Type Strains, Phase IV (KMG-IV): sequencing the most valuable type-strain genomes for metagenomic binning, comparative biology and taxonomic classification.</title>
        <authorList>
            <person name="Goeker M."/>
        </authorList>
    </citation>
    <scope>NUCLEOTIDE SEQUENCE [LARGE SCALE GENOMIC DNA]</scope>
    <source>
        <strain evidence="9 10">DSM 102940</strain>
    </source>
</reference>
<evidence type="ECO:0000256" key="4">
    <source>
        <dbReference type="ARBA" id="ARBA00022989"/>
    </source>
</evidence>
<dbReference type="GO" id="GO:0005886">
    <property type="term" value="C:plasma membrane"/>
    <property type="evidence" value="ECO:0007669"/>
    <property type="project" value="UniProtKB-SubCell"/>
</dbReference>
<keyword evidence="3 7" id="KW-0812">Transmembrane</keyword>
<feature type="transmembrane region" description="Helical" evidence="7">
    <location>
        <begin position="740"/>
        <end position="763"/>
    </location>
</feature>